<comment type="caution">
    <text evidence="5">The sequence shown here is derived from an EMBL/GenBank/DDBJ whole genome shotgun (WGS) entry which is preliminary data.</text>
</comment>
<evidence type="ECO:0000313" key="5">
    <source>
        <dbReference type="EMBL" id="PUU79630.1"/>
    </source>
</evidence>
<dbReference type="Proteomes" id="UP000244722">
    <property type="component" value="Unassembled WGS sequence"/>
</dbReference>
<dbReference type="CDD" id="cd18533">
    <property type="entry name" value="PTP_fungal"/>
    <property type="match status" value="1"/>
</dbReference>
<dbReference type="AlphaFoldDB" id="A0A2T6ZVW5"/>
<name>A0A2T6ZVW5_TUBBO</name>
<evidence type="ECO:0000259" key="3">
    <source>
        <dbReference type="PROSITE" id="PS50055"/>
    </source>
</evidence>
<feature type="region of interest" description="Disordered" evidence="2">
    <location>
        <begin position="350"/>
        <end position="380"/>
    </location>
</feature>
<evidence type="ECO:0000256" key="1">
    <source>
        <dbReference type="ARBA" id="ARBA00009649"/>
    </source>
</evidence>
<gene>
    <name evidence="5" type="ORF">B9Z19DRAFT_1064057</name>
</gene>
<proteinExistence type="inferred from homology"/>
<dbReference type="InterPro" id="IPR016130">
    <property type="entry name" value="Tyr_Pase_AS"/>
</dbReference>
<dbReference type="EMBL" id="NESQ01000085">
    <property type="protein sequence ID" value="PUU79630.1"/>
    <property type="molecule type" value="Genomic_DNA"/>
</dbReference>
<keyword evidence="6" id="KW-1185">Reference proteome</keyword>
<dbReference type="InterPro" id="IPR000242">
    <property type="entry name" value="PTP_cat"/>
</dbReference>
<dbReference type="PROSITE" id="PS50056">
    <property type="entry name" value="TYR_PHOSPHATASE_2"/>
    <property type="match status" value="1"/>
</dbReference>
<dbReference type="PROSITE" id="PS00383">
    <property type="entry name" value="TYR_PHOSPHATASE_1"/>
    <property type="match status" value="1"/>
</dbReference>
<dbReference type="PRINTS" id="PR00700">
    <property type="entry name" value="PRTYPHPHTASE"/>
</dbReference>
<evidence type="ECO:0000256" key="2">
    <source>
        <dbReference type="SAM" id="MobiDB-lite"/>
    </source>
</evidence>
<dbReference type="SMART" id="SM00404">
    <property type="entry name" value="PTPc_motif"/>
    <property type="match status" value="1"/>
</dbReference>
<dbReference type="PROSITE" id="PS50055">
    <property type="entry name" value="TYR_PHOSPHATASE_PTP"/>
    <property type="match status" value="1"/>
</dbReference>
<dbReference type="SUPFAM" id="SSF52799">
    <property type="entry name" value="(Phosphotyrosine protein) phosphatases II"/>
    <property type="match status" value="1"/>
</dbReference>
<sequence length="380" mass="43876">MSTHFRRAGSQSLPLPLNTARLSLSSQRSSRSRIRHGRSREKGTPNFLTQTVPDIRRKFRQLEEYESERLHESLHSNEDTPWKIDHSDEVLTRNRYTNIAAWDNNRIRLRVPAKYCDYINASPIVLKGRNGSVKRYIATQGPKEGQFNHIWRMVWQETSDVAVIVMLTKTFELGRDKCFQYFPEKLDDKPWTVDGDEEFGDGFKATIRLLEKTKDKRSSCTVRKILLKVGEKEKIVWHLLFKGWPDFNVPEGDDRNALLEAIKLANEKNSGPQNPLIVHCSAGVGRSGTFITLDHFLREMDAGAISADEREDPIFEVVNQLREQRMTMVQSQVQYEFLYQVLKERFQRRAKSASPPTAPLDDLVETDSEFENGQGGVRLH</sequence>
<dbReference type="SMART" id="SM00194">
    <property type="entry name" value="PTPc"/>
    <property type="match status" value="1"/>
</dbReference>
<evidence type="ECO:0000259" key="4">
    <source>
        <dbReference type="PROSITE" id="PS50056"/>
    </source>
</evidence>
<reference evidence="5 6" key="1">
    <citation type="submission" date="2017-04" db="EMBL/GenBank/DDBJ databases">
        <title>Draft genome sequence of Tuber borchii Vittad., a whitish edible truffle.</title>
        <authorList>
            <consortium name="DOE Joint Genome Institute"/>
            <person name="Murat C."/>
            <person name="Kuo A."/>
            <person name="Barry K.W."/>
            <person name="Clum A."/>
            <person name="Dockter R.B."/>
            <person name="Fauchery L."/>
            <person name="Iotti M."/>
            <person name="Kohler A."/>
            <person name="Labutti K."/>
            <person name="Lindquist E.A."/>
            <person name="Lipzen A."/>
            <person name="Ohm R.A."/>
            <person name="Wang M."/>
            <person name="Grigoriev I.V."/>
            <person name="Zambonelli A."/>
            <person name="Martin F.M."/>
        </authorList>
    </citation>
    <scope>NUCLEOTIDE SEQUENCE [LARGE SCALE GENOMIC DNA]</scope>
    <source>
        <strain evidence="5 6">Tbo3840</strain>
    </source>
</reference>
<dbReference type="GO" id="GO:0004725">
    <property type="term" value="F:protein tyrosine phosphatase activity"/>
    <property type="evidence" value="ECO:0007669"/>
    <property type="project" value="InterPro"/>
</dbReference>
<dbReference type="PANTHER" id="PTHR19134:SF449">
    <property type="entry name" value="TYROSINE-PROTEIN PHOSPHATASE 1"/>
    <property type="match status" value="1"/>
</dbReference>
<feature type="compositionally biased region" description="Basic residues" evidence="2">
    <location>
        <begin position="30"/>
        <end position="39"/>
    </location>
</feature>
<evidence type="ECO:0000313" key="6">
    <source>
        <dbReference type="Proteomes" id="UP000244722"/>
    </source>
</evidence>
<dbReference type="InterPro" id="IPR050348">
    <property type="entry name" value="Protein-Tyr_Phosphatase"/>
</dbReference>
<dbReference type="InterPro" id="IPR029021">
    <property type="entry name" value="Prot-tyrosine_phosphatase-like"/>
</dbReference>
<feature type="region of interest" description="Disordered" evidence="2">
    <location>
        <begin position="24"/>
        <end position="46"/>
    </location>
</feature>
<protein>
    <submittedName>
        <fullName evidence="5">Protein-tyrosine phosphatase-like protein</fullName>
    </submittedName>
</protein>
<dbReference type="Gene3D" id="3.90.190.10">
    <property type="entry name" value="Protein tyrosine phosphatase superfamily"/>
    <property type="match status" value="1"/>
</dbReference>
<feature type="domain" description="Tyrosine specific protein phosphatases" evidence="4">
    <location>
        <begin position="256"/>
        <end position="336"/>
    </location>
</feature>
<dbReference type="Pfam" id="PF00102">
    <property type="entry name" value="Y_phosphatase"/>
    <property type="match status" value="1"/>
</dbReference>
<dbReference type="STRING" id="42251.A0A2T6ZVW5"/>
<dbReference type="InterPro" id="IPR000387">
    <property type="entry name" value="Tyr_Pase_dom"/>
</dbReference>
<comment type="similarity">
    <text evidence="1">Belongs to the protein-tyrosine phosphatase family. Non-receptor class subfamily.</text>
</comment>
<accession>A0A2T6ZVW5</accession>
<dbReference type="OrthoDB" id="10253954at2759"/>
<organism evidence="5 6">
    <name type="scientific">Tuber borchii</name>
    <name type="common">White truffle</name>
    <dbReference type="NCBI Taxonomy" id="42251"/>
    <lineage>
        <taxon>Eukaryota</taxon>
        <taxon>Fungi</taxon>
        <taxon>Dikarya</taxon>
        <taxon>Ascomycota</taxon>
        <taxon>Pezizomycotina</taxon>
        <taxon>Pezizomycetes</taxon>
        <taxon>Pezizales</taxon>
        <taxon>Tuberaceae</taxon>
        <taxon>Tuber</taxon>
    </lineage>
</organism>
<feature type="domain" description="Tyrosine-protein phosphatase" evidence="3">
    <location>
        <begin position="55"/>
        <end position="345"/>
    </location>
</feature>
<dbReference type="PANTHER" id="PTHR19134">
    <property type="entry name" value="RECEPTOR-TYPE TYROSINE-PROTEIN PHOSPHATASE"/>
    <property type="match status" value="1"/>
</dbReference>
<dbReference type="InterPro" id="IPR003595">
    <property type="entry name" value="Tyr_Pase_cat"/>
</dbReference>